<comment type="caution">
    <text evidence="1">The sequence shown here is derived from an EMBL/GenBank/DDBJ whole genome shotgun (WGS) entry which is preliminary data.</text>
</comment>
<dbReference type="Proteomes" id="UP000309170">
    <property type="component" value="Unassembled WGS sequence"/>
</dbReference>
<protein>
    <submittedName>
        <fullName evidence="1">Transcriptional regulator</fullName>
    </submittedName>
</protein>
<dbReference type="AlphaFoldDB" id="A0A9X9EQT4"/>
<reference evidence="1 2" key="1">
    <citation type="journal article" date="2019" name="Environ. Microbiol.">
        <title>An active ?-lactamase is a part of an orchestrated cell wall stress resistance network of Bacillus subtilis and related rhizosphere species.</title>
        <authorList>
            <person name="Bucher T."/>
            <person name="Keren-Paz A."/>
            <person name="Hausser J."/>
            <person name="Olender T."/>
            <person name="Cytryn E."/>
            <person name="Kolodkin-Gal I."/>
        </authorList>
    </citation>
    <scope>NUCLEOTIDE SEQUENCE [LARGE SCALE GENOMIC DNA]</scope>
    <source>
        <strain evidence="1 2">I4</strain>
    </source>
</reference>
<proteinExistence type="predicted"/>
<dbReference type="SUPFAM" id="SSF46785">
    <property type="entry name" value="Winged helix' DNA-binding domain"/>
    <property type="match status" value="1"/>
</dbReference>
<accession>A0A9X9EQT4</accession>
<evidence type="ECO:0000313" key="1">
    <source>
        <dbReference type="EMBL" id="TKH07381.1"/>
    </source>
</evidence>
<dbReference type="EMBL" id="SZNT01000508">
    <property type="protein sequence ID" value="TKH07381.1"/>
    <property type="molecule type" value="Genomic_DNA"/>
</dbReference>
<evidence type="ECO:0000313" key="2">
    <source>
        <dbReference type="Proteomes" id="UP000309170"/>
    </source>
</evidence>
<dbReference type="RefSeq" id="WP_137024520.1">
    <property type="nucleotide sequence ID" value="NZ_SZNT01000508.1"/>
</dbReference>
<gene>
    <name evidence="1" type="ORF">FC678_22765</name>
</gene>
<dbReference type="InterPro" id="IPR043128">
    <property type="entry name" value="Rev_trsase/Diguanyl_cyclase"/>
</dbReference>
<name>A0A9X9EQT4_9BACI</name>
<sequence>MNTKVLVIGPKDLVELVFTIGQSYSDITLLPAPYKHEQETIDVIKRRVDEADVLFFLGTIPYQMAKNQNIAKPMVFIPSTGTSLYRTLFKIITETSFNPIKEPMRISIDTLPNREVEECFEDLEIYPEKMFLKTDQKADELVHFHYELWKNKQTQVAVTCVKSVYESLKGLGVLVFRVLPTKSAIRTSLDNVLLEGKALLQSDTQIAIGILHFNNLLSSLKKPISEYGEQRKKAALQNILIDFCEEAQAIFDWSERDEVRFITTRGAIERTTRKYKKAPLLDEIAMKIDIETTIGIGFGHTANEAEVSARKALMKAKVNKPSCFVVDMDGTVFGPVGKDGRLKYSLRSEDPHLMNLAKTAGLSIATINKLLSFCECFGNRCITANDLANGLGLTIRSARRILNTLENTNLAVIVGEEQPINRGRPRQLYEFQFSKESVRSDFIKKY</sequence>
<dbReference type="Gene3D" id="3.30.70.270">
    <property type="match status" value="1"/>
</dbReference>
<organism evidence="1 2">
    <name type="scientific">Peribacillus simplex</name>
    <dbReference type="NCBI Taxonomy" id="1478"/>
    <lineage>
        <taxon>Bacteria</taxon>
        <taxon>Bacillati</taxon>
        <taxon>Bacillota</taxon>
        <taxon>Bacilli</taxon>
        <taxon>Bacillales</taxon>
        <taxon>Bacillaceae</taxon>
        <taxon>Peribacillus</taxon>
    </lineage>
</organism>
<dbReference type="InterPro" id="IPR036390">
    <property type="entry name" value="WH_DNA-bd_sf"/>
</dbReference>